<evidence type="ECO:0000256" key="1">
    <source>
        <dbReference type="SAM" id="MobiDB-lite"/>
    </source>
</evidence>
<keyword evidence="2" id="KW-0472">Membrane</keyword>
<dbReference type="InterPro" id="IPR025403">
    <property type="entry name" value="TgpA-like_C"/>
</dbReference>
<gene>
    <name evidence="4" type="ORF">CRN84_25210</name>
    <name evidence="5" type="ORF">NCTC12282_00238</name>
</gene>
<feature type="transmembrane region" description="Helical" evidence="2">
    <location>
        <begin position="33"/>
        <end position="51"/>
    </location>
</feature>
<feature type="domain" description="Protein-glutamine gamma-glutamyltransferase-like C-terminal" evidence="3">
    <location>
        <begin position="428"/>
        <end position="494"/>
    </location>
</feature>
<keyword evidence="6" id="KW-1185">Reference proteome</keyword>
<dbReference type="RefSeq" id="WP_029095191.1">
    <property type="nucleotide sequence ID" value="NZ_CAADJA010000002.1"/>
</dbReference>
<name>A0A2C6DMA0_9GAMM</name>
<dbReference type="OrthoDB" id="183980at2"/>
<feature type="transmembrane region" description="Helical" evidence="2">
    <location>
        <begin position="356"/>
        <end position="379"/>
    </location>
</feature>
<feature type="compositionally biased region" description="Basic and acidic residues" evidence="1">
    <location>
        <begin position="316"/>
        <end position="332"/>
    </location>
</feature>
<evidence type="ECO:0000313" key="6">
    <source>
        <dbReference type="Proteomes" id="UP000224974"/>
    </source>
</evidence>
<evidence type="ECO:0000259" key="3">
    <source>
        <dbReference type="Pfam" id="PF13559"/>
    </source>
</evidence>
<feature type="transmembrane region" description="Helical" evidence="2">
    <location>
        <begin position="149"/>
        <end position="180"/>
    </location>
</feature>
<keyword evidence="2" id="KW-1133">Transmembrane helix</keyword>
<dbReference type="Pfam" id="PF13559">
    <property type="entry name" value="DUF4129"/>
    <property type="match status" value="1"/>
</dbReference>
<organism evidence="4 6">
    <name type="scientific">Budvicia aquatica</name>
    <dbReference type="NCBI Taxonomy" id="82979"/>
    <lineage>
        <taxon>Bacteria</taxon>
        <taxon>Pseudomonadati</taxon>
        <taxon>Pseudomonadota</taxon>
        <taxon>Gammaproteobacteria</taxon>
        <taxon>Enterobacterales</taxon>
        <taxon>Budviciaceae</taxon>
        <taxon>Budvicia</taxon>
    </lineage>
</organism>
<reference evidence="5 7" key="3">
    <citation type="submission" date="2019-03" db="EMBL/GenBank/DDBJ databases">
        <authorList>
            <consortium name="Pathogen Informatics"/>
        </authorList>
    </citation>
    <scope>NUCLEOTIDE SEQUENCE [LARGE SCALE GENOMIC DNA]</scope>
    <source>
        <strain evidence="5 7">NCTC12282</strain>
    </source>
</reference>
<dbReference type="EMBL" id="CAADJA010000002">
    <property type="protein sequence ID" value="VFS45364.1"/>
    <property type="molecule type" value="Genomic_DNA"/>
</dbReference>
<dbReference type="Proteomes" id="UP000373449">
    <property type="component" value="Unassembled WGS sequence"/>
</dbReference>
<evidence type="ECO:0000313" key="5">
    <source>
        <dbReference type="EMBL" id="VFS45364.1"/>
    </source>
</evidence>
<feature type="transmembrane region" description="Helical" evidence="2">
    <location>
        <begin position="254"/>
        <end position="273"/>
    </location>
</feature>
<proteinExistence type="predicted"/>
<feature type="transmembrane region" description="Helical" evidence="2">
    <location>
        <begin position="200"/>
        <end position="222"/>
    </location>
</feature>
<protein>
    <submittedName>
        <fullName evidence="4">DUF4129 domain-containing protein</fullName>
    </submittedName>
</protein>
<dbReference type="Proteomes" id="UP000224974">
    <property type="component" value="Unassembled WGS sequence"/>
</dbReference>
<evidence type="ECO:0000313" key="7">
    <source>
        <dbReference type="Proteomes" id="UP000373449"/>
    </source>
</evidence>
<dbReference type="AlphaFoldDB" id="A0A2C6DMA0"/>
<dbReference type="EMBL" id="PDDX01000001">
    <property type="protein sequence ID" value="PHI32376.1"/>
    <property type="molecule type" value="Genomic_DNA"/>
</dbReference>
<dbReference type="STRING" id="1111728.GCA_000427805_02779"/>
<evidence type="ECO:0000313" key="4">
    <source>
        <dbReference type="EMBL" id="PHI32376.1"/>
    </source>
</evidence>
<reference evidence="6" key="2">
    <citation type="submission" date="2017-09" db="EMBL/GenBank/DDBJ databases">
        <title>FDA dAtabase for Regulatory Grade micrObial Sequences (FDA-ARGOS): Supporting development and validation of Infectious Disease Dx tests.</title>
        <authorList>
            <person name="Minogue T."/>
            <person name="Wolcott M."/>
            <person name="Wasieloski L."/>
            <person name="Aguilar W."/>
            <person name="Moore D."/>
            <person name="Tallon L."/>
            <person name="Sadzewicz L."/>
            <person name="Ott S."/>
            <person name="Zhao X."/>
            <person name="Nagaraj S."/>
            <person name="Vavikolanu K."/>
            <person name="Aluvathingal J."/>
            <person name="Nadendla S."/>
            <person name="Sichtig H."/>
        </authorList>
    </citation>
    <scope>NUCLEOTIDE SEQUENCE [LARGE SCALE GENOMIC DNA]</scope>
    <source>
        <strain evidence="6">FDAARGOS_387</strain>
    </source>
</reference>
<accession>A0A2C6DMA0</accession>
<evidence type="ECO:0000256" key="2">
    <source>
        <dbReference type="SAM" id="Phobius"/>
    </source>
</evidence>
<reference evidence="4" key="1">
    <citation type="submission" date="2017-09" db="EMBL/GenBank/DDBJ databases">
        <title>FDA dAtabase for Regulatory Grade micrObial Sequences (FDA-ARGOS): Supporting development and validation of Infectious Disease Dx tests.</title>
        <authorList>
            <person name="Minogue T."/>
            <person name="Wolcott M."/>
            <person name="Wasieloski L."/>
            <person name="Aguilar W."/>
            <person name="Moore D."/>
            <person name="Tallon L.J."/>
            <person name="Sadzewicz L."/>
            <person name="Ott S."/>
            <person name="Zhao X."/>
            <person name="Nagaraj S."/>
            <person name="Vavikolanu K."/>
            <person name="Aluvathingal J."/>
            <person name="Nadendla S."/>
            <person name="Sichtig H."/>
        </authorList>
    </citation>
    <scope>NUCLEOTIDE SEQUENCE</scope>
    <source>
        <strain evidence="4">FDAARGOS_387</strain>
    </source>
</reference>
<feature type="region of interest" description="Disordered" evidence="1">
    <location>
        <begin position="316"/>
        <end position="341"/>
    </location>
</feature>
<keyword evidence="2" id="KW-0812">Transmembrane</keyword>
<sequence>MQLERLAIVLRPRHSNEAIDLGVRIAINWFKPLYGAWLSFTLPIIAILWLLLSWADASHFTILFTIWWMKPLYDRIALFVISRAVFGDAPTVAKSLRAIPTLLTKTGLFRALTWARFTPYRSLTMPVDVLEGIRGRSARLRRGAISNYIGVNAVFLTLAGFIIEQVFPICAMAFMAMLSIDGSISADIIIDILEGDIDSLYALPVGLYILGMLLWEPIYVAAGFSLYLKRRSDLEAWDIELQFRKMEKKRNKTSSTLLGLALVIFGLGLVSPMTSYASEDNQSTRAQAIEQSPQTLKEILQQSEYGGKIVKEHLKFNNDKEKKKDKEKESPKKPRPKPAEYTNQGAFSGIAGVSQIILWVGLALIIGTIIYFILMRLPVLEQQKKKQFKPPAEIAGLDIQPESLPQNIAEVALSMIRQGDSRAALSLLFRASLSVLAHRDRIAFHSSDTEQDCIRRIKRSHLQSADFFIALTQLWLAQAYAHRSPNIDKLERLCLEWPTHFDHQSQWEAK</sequence>